<dbReference type="STRING" id="1561998.A0A1I7TNT4"/>
<dbReference type="GO" id="GO:0005789">
    <property type="term" value="C:endoplasmic reticulum membrane"/>
    <property type="evidence" value="ECO:0007669"/>
    <property type="project" value="UniProtKB-SubCell"/>
</dbReference>
<evidence type="ECO:0000256" key="10">
    <source>
        <dbReference type="RuleBase" id="RU363110"/>
    </source>
</evidence>
<keyword evidence="11" id="KW-1185">Reference proteome</keyword>
<evidence type="ECO:0000256" key="3">
    <source>
        <dbReference type="ARBA" id="ARBA00008715"/>
    </source>
</evidence>
<dbReference type="AlphaFoldDB" id="A0A1I7TNT4"/>
<keyword evidence="9 10" id="KW-0472">Membrane</keyword>
<proteinExistence type="inferred from homology"/>
<evidence type="ECO:0000256" key="9">
    <source>
        <dbReference type="ARBA" id="ARBA00023136"/>
    </source>
</evidence>
<comment type="caution">
    <text evidence="10">Lacks conserved residue(s) required for the propagation of feature annotation.</text>
</comment>
<feature type="transmembrane region" description="Helical" evidence="10">
    <location>
        <begin position="254"/>
        <end position="274"/>
    </location>
</feature>
<dbReference type="UniPathway" id="UPA00378"/>
<evidence type="ECO:0000313" key="11">
    <source>
        <dbReference type="Proteomes" id="UP000095282"/>
    </source>
</evidence>
<comment type="subcellular location">
    <subcellularLocation>
        <location evidence="1 10">Endoplasmic reticulum membrane</location>
        <topology evidence="1 10">Multi-pass membrane protein</topology>
    </subcellularLocation>
</comment>
<accession>A0A1I7TNT4</accession>
<evidence type="ECO:0000256" key="7">
    <source>
        <dbReference type="ARBA" id="ARBA00022824"/>
    </source>
</evidence>
<evidence type="ECO:0000313" key="12">
    <source>
        <dbReference type="WBParaSite" id="Csp11.Scaffold629.g10282.t2"/>
    </source>
</evidence>
<evidence type="ECO:0000256" key="4">
    <source>
        <dbReference type="ARBA" id="ARBA00022676"/>
    </source>
</evidence>
<comment type="similarity">
    <text evidence="3 10">Belongs to the ALG6/ALG8 glucosyltransferase family.</text>
</comment>
<dbReference type="InterPro" id="IPR004856">
    <property type="entry name" value="Glyco_trans_ALG6/ALG8"/>
</dbReference>
<feature type="transmembrane region" description="Helical" evidence="10">
    <location>
        <begin position="189"/>
        <end position="211"/>
    </location>
</feature>
<keyword evidence="4 10" id="KW-0328">Glycosyltransferase</keyword>
<keyword evidence="6 10" id="KW-0812">Transmembrane</keyword>
<evidence type="ECO:0000256" key="5">
    <source>
        <dbReference type="ARBA" id="ARBA00022679"/>
    </source>
</evidence>
<name>A0A1I7TNT4_9PELO</name>
<sequence>MFGDYEAQRHWMEITYHLPIEQWYVNGTHNDLMYWGLDYPPLTAYHHWILGAVSHEINEKWVELTDSRGFESVAHKLFMRISAIIPFFFFYFPPLLVSLRTPTTRFLAVLYPVLLVIDNGHFQYNSISLGLFLATYVLLTRNHTLLGSIAFVCALNYKQMELYHALPVFLFILSRSINKSQPLGSLLRVSRIGIVVLFTFLLIWIPFVLTGTAKDVLIRVFPFNRGLYEDKVASFWCAFSFILKRIPVIQKFQIYLSTFLVLLCSFPSLLALFLQPSDKNFKISLTTTALSFFLFSFHVHEKTILLATIPSILLLEDFQNLVIWMLNISNISVFSLCIKDEFPMALAFFLAFSPCHVAEN</sequence>
<keyword evidence="7 10" id="KW-0256">Endoplasmic reticulum</keyword>
<dbReference type="EC" id="2.4.1.-" evidence="10"/>
<dbReference type="GO" id="GO:0042281">
    <property type="term" value="F:dolichyl pyrophosphate Man9GlcNAc2 alpha-1,3-glucosyltransferase activity"/>
    <property type="evidence" value="ECO:0007669"/>
    <property type="project" value="TreeGrafter"/>
</dbReference>
<dbReference type="PANTHER" id="PTHR12413">
    <property type="entry name" value="DOLICHYL GLYCOSYLTRANSFERASE"/>
    <property type="match status" value="1"/>
</dbReference>
<dbReference type="Proteomes" id="UP000095282">
    <property type="component" value="Unplaced"/>
</dbReference>
<evidence type="ECO:0000256" key="6">
    <source>
        <dbReference type="ARBA" id="ARBA00022692"/>
    </source>
</evidence>
<evidence type="ECO:0000256" key="8">
    <source>
        <dbReference type="ARBA" id="ARBA00022989"/>
    </source>
</evidence>
<dbReference type="Pfam" id="PF03155">
    <property type="entry name" value="Alg6_Alg8"/>
    <property type="match status" value="1"/>
</dbReference>
<protein>
    <recommendedName>
        <fullName evidence="10">Alpha-1,3-glucosyltransferase</fullName>
        <ecNumber evidence="10">2.4.1.-</ecNumber>
    </recommendedName>
</protein>
<evidence type="ECO:0000256" key="2">
    <source>
        <dbReference type="ARBA" id="ARBA00004922"/>
    </source>
</evidence>
<organism evidence="11 12">
    <name type="scientific">Caenorhabditis tropicalis</name>
    <dbReference type="NCBI Taxonomy" id="1561998"/>
    <lineage>
        <taxon>Eukaryota</taxon>
        <taxon>Metazoa</taxon>
        <taxon>Ecdysozoa</taxon>
        <taxon>Nematoda</taxon>
        <taxon>Chromadorea</taxon>
        <taxon>Rhabditida</taxon>
        <taxon>Rhabditina</taxon>
        <taxon>Rhabditomorpha</taxon>
        <taxon>Rhabditoidea</taxon>
        <taxon>Rhabditidae</taxon>
        <taxon>Peloderinae</taxon>
        <taxon>Caenorhabditis</taxon>
    </lineage>
</organism>
<dbReference type="PANTHER" id="PTHR12413:SF1">
    <property type="entry name" value="DOLICHYL PYROPHOSPHATE MAN9GLCNAC2 ALPHA-1,3-GLUCOSYLTRANSFERASE"/>
    <property type="match status" value="1"/>
</dbReference>
<dbReference type="WBParaSite" id="Csp11.Scaffold629.g10282.t2">
    <property type="protein sequence ID" value="Csp11.Scaffold629.g10282.t2"/>
    <property type="gene ID" value="Csp11.Scaffold629.g10282"/>
</dbReference>
<comment type="pathway">
    <text evidence="2 10">Protein modification; protein glycosylation.</text>
</comment>
<keyword evidence="8 10" id="KW-1133">Transmembrane helix</keyword>
<keyword evidence="5 10" id="KW-0808">Transferase</keyword>
<feature type="transmembrane region" description="Helical" evidence="10">
    <location>
        <begin position="77"/>
        <end position="97"/>
    </location>
</feature>
<evidence type="ECO:0000256" key="1">
    <source>
        <dbReference type="ARBA" id="ARBA00004477"/>
    </source>
</evidence>
<reference evidence="12" key="1">
    <citation type="submission" date="2016-11" db="UniProtKB">
        <authorList>
            <consortium name="WormBaseParasite"/>
        </authorList>
    </citation>
    <scope>IDENTIFICATION</scope>
</reference>